<accession>K1RSJ4</accession>
<feature type="non-terminal residue" evidence="7">
    <location>
        <position position="133"/>
    </location>
</feature>
<keyword evidence="2" id="KW-0949">S-adenosyl-L-methionine</keyword>
<name>K1RSJ4_9ZZZZ</name>
<protein>
    <submittedName>
        <fullName evidence="7">Radical SAM protein, family</fullName>
    </submittedName>
</protein>
<evidence type="ECO:0000256" key="5">
    <source>
        <dbReference type="ARBA" id="ARBA00023014"/>
    </source>
</evidence>
<dbReference type="PANTHER" id="PTHR11135:SF1">
    <property type="entry name" value="PROTEIN YHCC"/>
    <property type="match status" value="1"/>
</dbReference>
<organism evidence="7">
    <name type="scientific">human gut metagenome</name>
    <dbReference type="NCBI Taxonomy" id="408170"/>
    <lineage>
        <taxon>unclassified sequences</taxon>
        <taxon>metagenomes</taxon>
        <taxon>organismal metagenomes</taxon>
    </lineage>
</organism>
<evidence type="ECO:0000256" key="3">
    <source>
        <dbReference type="ARBA" id="ARBA00022723"/>
    </source>
</evidence>
<dbReference type="AlphaFoldDB" id="K1RSJ4"/>
<evidence type="ECO:0000256" key="1">
    <source>
        <dbReference type="ARBA" id="ARBA00022485"/>
    </source>
</evidence>
<dbReference type="EMBL" id="AJWZ01011654">
    <property type="protein sequence ID" value="EKC44465.1"/>
    <property type="molecule type" value="Genomic_DNA"/>
</dbReference>
<dbReference type="InterPro" id="IPR039661">
    <property type="entry name" value="ELP3"/>
</dbReference>
<dbReference type="GO" id="GO:0051539">
    <property type="term" value="F:4 iron, 4 sulfur cluster binding"/>
    <property type="evidence" value="ECO:0007669"/>
    <property type="project" value="UniProtKB-KW"/>
</dbReference>
<evidence type="ECO:0000313" key="7">
    <source>
        <dbReference type="EMBL" id="EKC44465.1"/>
    </source>
</evidence>
<feature type="domain" description="Radical SAM C-terminal extension" evidence="6">
    <location>
        <begin position="59"/>
        <end position="133"/>
    </location>
</feature>
<comment type="caution">
    <text evidence="7">The sequence shown here is derived from an EMBL/GenBank/DDBJ whole genome shotgun (WGS) entry which is preliminary data.</text>
</comment>
<dbReference type="SUPFAM" id="SSF102114">
    <property type="entry name" value="Radical SAM enzymes"/>
    <property type="match status" value="1"/>
</dbReference>
<dbReference type="GO" id="GO:0046872">
    <property type="term" value="F:metal ion binding"/>
    <property type="evidence" value="ECO:0007669"/>
    <property type="project" value="UniProtKB-KW"/>
</dbReference>
<evidence type="ECO:0000256" key="2">
    <source>
        <dbReference type="ARBA" id="ARBA00022691"/>
    </source>
</evidence>
<gene>
    <name evidence="7" type="ORF">OBE_17464</name>
</gene>
<proteinExistence type="predicted"/>
<dbReference type="PANTHER" id="PTHR11135">
    <property type="entry name" value="HISTONE ACETYLTRANSFERASE-RELATED"/>
    <property type="match status" value="1"/>
</dbReference>
<keyword evidence="4" id="KW-0408">Iron</keyword>
<keyword evidence="5" id="KW-0411">Iron-sulfur</keyword>
<evidence type="ECO:0000256" key="4">
    <source>
        <dbReference type="ARBA" id="ARBA00023004"/>
    </source>
</evidence>
<reference evidence="7" key="1">
    <citation type="journal article" date="2013" name="Environ. Microbiol.">
        <title>Microbiota from the distal guts of lean and obese adolescents exhibit partial functional redundancy besides clear differences in community structure.</title>
        <authorList>
            <person name="Ferrer M."/>
            <person name="Ruiz A."/>
            <person name="Lanza F."/>
            <person name="Haange S.B."/>
            <person name="Oberbach A."/>
            <person name="Till H."/>
            <person name="Bargiela R."/>
            <person name="Campoy C."/>
            <person name="Segura M.T."/>
            <person name="Richter M."/>
            <person name="von Bergen M."/>
            <person name="Seifert J."/>
            <person name="Suarez A."/>
        </authorList>
    </citation>
    <scope>NUCLEOTIDE SEQUENCE</scope>
</reference>
<evidence type="ECO:0000259" key="6">
    <source>
        <dbReference type="Pfam" id="PF16199"/>
    </source>
</evidence>
<keyword evidence="3" id="KW-0479">Metal-binding</keyword>
<keyword evidence="1" id="KW-0004">4Fe-4S</keyword>
<sequence length="133" mass="15061">MRHGKTYTRGYPLCVYDEAVYKLKGIGVNVVTHMIIGLPHETTEDMKNTARHIAEVHSDGIKLQLLHVLRGTALEKMYLEKEFKTLTLDEYVDILCEILPILPPQTVIHRLTGDAPKSLLVSPLWSADKKNVL</sequence>
<dbReference type="InterPro" id="IPR058240">
    <property type="entry name" value="rSAM_sf"/>
</dbReference>
<dbReference type="Gene3D" id="3.30.750.200">
    <property type="match status" value="1"/>
</dbReference>
<dbReference type="Pfam" id="PF16199">
    <property type="entry name" value="Radical_SAM_C"/>
    <property type="match status" value="1"/>
</dbReference>
<dbReference type="InterPro" id="IPR032432">
    <property type="entry name" value="Radical_SAM_C"/>
</dbReference>